<sequence length="138" mass="15857">MWDPLGLVNELTQGYSVYGLFENNKTKPHYIGITNNIPIRENQHIKSGRLPKNSKLIPLDSNINYGNARGYEQAYIEYYGTKTVRRGENISGANKGNKNNSFSTENKTRNIKRQNHFMNVYNEKLQTLSSQNINGRKC</sequence>
<comment type="caution">
    <text evidence="1">The sequence shown here is derived from an EMBL/GenBank/DDBJ whole genome shotgun (WGS) entry which is preliminary data.</text>
</comment>
<accession>A0A9X4SJP6</accession>
<dbReference type="Proteomes" id="UP001155500">
    <property type="component" value="Unassembled WGS sequence"/>
</dbReference>
<proteinExistence type="predicted"/>
<reference evidence="1" key="1">
    <citation type="submission" date="2016-03" db="EMBL/GenBank/DDBJ databases">
        <title>Co-evolution between Pasteurellaceae and their hosts.</title>
        <authorList>
            <person name="Hansen M.J."/>
            <person name="Bojesen A.M."/>
            <person name="Planet P."/>
        </authorList>
    </citation>
    <scope>NUCLEOTIDE SEQUENCE</scope>
    <source>
        <strain evidence="1">146/S8/89</strain>
    </source>
</reference>
<name>A0A9X4SJP6_9PAST</name>
<dbReference type="EMBL" id="LWID01000001">
    <property type="protein sequence ID" value="MDG6894344.1"/>
    <property type="molecule type" value="Genomic_DNA"/>
</dbReference>
<protein>
    <recommendedName>
        <fullName evidence="3">GIY-YIG domain-containing protein</fullName>
    </recommendedName>
</protein>
<dbReference type="RefSeq" id="WP_279571830.1">
    <property type="nucleotide sequence ID" value="NZ_LWID01000001.1"/>
</dbReference>
<keyword evidence="2" id="KW-1185">Reference proteome</keyword>
<gene>
    <name evidence="1" type="ORF">A6A20_01545</name>
</gene>
<evidence type="ECO:0008006" key="3">
    <source>
        <dbReference type="Google" id="ProtNLM"/>
    </source>
</evidence>
<dbReference type="AlphaFoldDB" id="A0A9X4SJP6"/>
<evidence type="ECO:0000313" key="1">
    <source>
        <dbReference type="EMBL" id="MDG6894344.1"/>
    </source>
</evidence>
<evidence type="ECO:0000313" key="2">
    <source>
        <dbReference type="Proteomes" id="UP001155500"/>
    </source>
</evidence>
<organism evidence="1 2">
    <name type="scientific">Volucribacter amazonae</name>
    <dbReference type="NCBI Taxonomy" id="256731"/>
    <lineage>
        <taxon>Bacteria</taxon>
        <taxon>Pseudomonadati</taxon>
        <taxon>Pseudomonadota</taxon>
        <taxon>Gammaproteobacteria</taxon>
        <taxon>Pasteurellales</taxon>
        <taxon>Pasteurellaceae</taxon>
        <taxon>Volucribacter</taxon>
    </lineage>
</organism>